<keyword evidence="1" id="KW-1133">Transmembrane helix</keyword>
<protein>
    <submittedName>
        <fullName evidence="3">Fatty acid desaturase</fullName>
    </submittedName>
</protein>
<gene>
    <name evidence="3" type="ORF">rosmuc_02495</name>
</gene>
<dbReference type="AlphaFoldDB" id="A0A0A0HNQ3"/>
<evidence type="ECO:0000259" key="2">
    <source>
        <dbReference type="Pfam" id="PF00487"/>
    </source>
</evidence>
<keyword evidence="1" id="KW-0472">Membrane</keyword>
<dbReference type="OrthoDB" id="784276at2"/>
<feature type="domain" description="Fatty acid desaturase" evidence="2">
    <location>
        <begin position="50"/>
        <end position="289"/>
    </location>
</feature>
<evidence type="ECO:0000256" key="1">
    <source>
        <dbReference type="SAM" id="Phobius"/>
    </source>
</evidence>
<dbReference type="RefSeq" id="WP_052115340.1">
    <property type="nucleotide sequence ID" value="NZ_KN293980.1"/>
</dbReference>
<evidence type="ECO:0000313" key="3">
    <source>
        <dbReference type="EMBL" id="KGM87758.1"/>
    </source>
</evidence>
<reference evidence="3 4" key="1">
    <citation type="submission" date="2013-01" db="EMBL/GenBank/DDBJ databases">
        <authorList>
            <person name="Fiebig A."/>
            <person name="Goeker M."/>
            <person name="Klenk H.-P.P."/>
        </authorList>
    </citation>
    <scope>NUCLEOTIDE SEQUENCE [LARGE SCALE GENOMIC DNA]</scope>
    <source>
        <strain evidence="3 4">DSM 17069</strain>
    </source>
</reference>
<keyword evidence="1" id="KW-0812">Transmembrane</keyword>
<accession>A0A0A0HNQ3</accession>
<dbReference type="STRING" id="215743.ROSMUCSMR3_03181"/>
<dbReference type="eggNOG" id="COG3239">
    <property type="taxonomic scope" value="Bacteria"/>
</dbReference>
<sequence length="321" mass="36805">MRAHSQPAALTETTGLPPKTRQDVRVEWPTLGLLALCYATWVFGTTAASTLALPLGIVVTALAIALHSSLCHEVLHGHPFRSRPLNETLIFPCLCLVIPYVRFRDSHLAHHREEFLTDPYDDPEANYLDPAVWARLPRAVRLVLRLNNTLAGRMLIGPLVAQVTFLRADWQAIRAGDRAVRDAWLWHIPAVGLVLLWLWFVPMPVWAYLLAVWIGLAVLKIRTFLEHRAHERASGRTVVIEDRGPLAWLFLNNNLHVVHHMHPEVPWYQLPALYAARRDHYLRRNDGYVYRSYAEIFRAHLWRAKDPVPHPLWQGRSHGDA</sequence>
<dbReference type="GO" id="GO:0006629">
    <property type="term" value="P:lipid metabolic process"/>
    <property type="evidence" value="ECO:0007669"/>
    <property type="project" value="InterPro"/>
</dbReference>
<name>A0A0A0HNQ3_9RHOB</name>
<dbReference type="PATRIC" id="fig|1288298.3.peg.2508"/>
<dbReference type="Pfam" id="PF00487">
    <property type="entry name" value="FA_desaturase"/>
    <property type="match status" value="1"/>
</dbReference>
<feature type="transmembrane region" description="Helical" evidence="1">
    <location>
        <begin position="31"/>
        <end position="64"/>
    </location>
</feature>
<comment type="caution">
    <text evidence="3">The sequence shown here is derived from an EMBL/GenBank/DDBJ whole genome shotgun (WGS) entry which is preliminary data.</text>
</comment>
<dbReference type="HOGENOM" id="CLU_053288_0_0_5"/>
<dbReference type="EMBL" id="AONH01000013">
    <property type="protein sequence ID" value="KGM87758.1"/>
    <property type="molecule type" value="Genomic_DNA"/>
</dbReference>
<feature type="transmembrane region" description="Helical" evidence="1">
    <location>
        <begin position="206"/>
        <end position="225"/>
    </location>
</feature>
<evidence type="ECO:0000313" key="4">
    <source>
        <dbReference type="Proteomes" id="UP000030021"/>
    </source>
</evidence>
<feature type="transmembrane region" description="Helical" evidence="1">
    <location>
        <begin position="183"/>
        <end position="200"/>
    </location>
</feature>
<dbReference type="CDD" id="cd03509">
    <property type="entry name" value="DesA_FADS-like"/>
    <property type="match status" value="1"/>
</dbReference>
<organism evidence="3 4">
    <name type="scientific">Roseovarius mucosus DSM 17069</name>
    <dbReference type="NCBI Taxonomy" id="1288298"/>
    <lineage>
        <taxon>Bacteria</taxon>
        <taxon>Pseudomonadati</taxon>
        <taxon>Pseudomonadota</taxon>
        <taxon>Alphaproteobacteria</taxon>
        <taxon>Rhodobacterales</taxon>
        <taxon>Roseobacteraceae</taxon>
        <taxon>Roseovarius</taxon>
    </lineage>
</organism>
<dbReference type="Proteomes" id="UP000030021">
    <property type="component" value="Unassembled WGS sequence"/>
</dbReference>
<dbReference type="InterPro" id="IPR005804">
    <property type="entry name" value="FA_desaturase_dom"/>
</dbReference>
<proteinExistence type="predicted"/>